<comment type="caution">
    <text evidence="4">The sequence shown here is derived from an EMBL/GenBank/DDBJ whole genome shotgun (WGS) entry which is preliminary data.</text>
</comment>
<evidence type="ECO:0000256" key="1">
    <source>
        <dbReference type="ARBA" id="ARBA00023015"/>
    </source>
</evidence>
<dbReference type="InterPro" id="IPR050661">
    <property type="entry name" value="BglG_antiterminators"/>
</dbReference>
<gene>
    <name evidence="4" type="ORF">P7D85_18880</name>
</gene>
<dbReference type="EMBL" id="JARPYI010000014">
    <property type="protein sequence ID" value="MDT2601849.1"/>
    <property type="molecule type" value="Genomic_DNA"/>
</dbReference>
<sequence>MIQYEAKGVLLHIHMTTSFLESDVGGDSRGVSEEGEDMNFREILGVSNLRHLRLVELLYACRIGLSSDQLLEELECSLSVLLKDVKLINSQQDAFRIMKYKGLYQLQIKSHVSINRLYADTIQQSPEFQIIEELLYEECENIIDLSKKLFLSPSKTQRNLKKIESVLLQTGINLQYRPLRLEGKESVIRHMYYRYFIEKSDRLDSLYRDLKEFQIKAITELVNQFIQVNKLEDNYISRKRLGYNMYISLWRIKNGHYYPKSELESDLMLPEKQSLDAFKRMALEVFRVKLSSDKIKDCLWLSYSDVVVASKSQLHSALRKEDEYADCYYRHLELVEEFDSLLNFSLGNDKKQELAIVLLNEHRIYEPDGQLIDILFLQRKIFLEKLSETHDQAVKKVKKIVDYFVRRYQIYQAEDFIWNYVYLLITMVPQSLTLLASCDRPLKLLLLSELSPTEEFFLGSQIENQIYGNFEVHYVEKKLTSVNINRSELEKYDALITSSSVEEVPEEYPTVVIDPFLTNQDVFQLQQLVSKLAG</sequence>
<dbReference type="PANTHER" id="PTHR30185:SF18">
    <property type="entry name" value="TRANSCRIPTIONAL REGULATOR MTLR"/>
    <property type="match status" value="1"/>
</dbReference>
<evidence type="ECO:0000256" key="2">
    <source>
        <dbReference type="ARBA" id="ARBA00023163"/>
    </source>
</evidence>
<organism evidence="4 5">
    <name type="scientific">Enterococcus hulanensis</name>
    <dbReference type="NCBI Taxonomy" id="2559929"/>
    <lineage>
        <taxon>Bacteria</taxon>
        <taxon>Bacillati</taxon>
        <taxon>Bacillota</taxon>
        <taxon>Bacilli</taxon>
        <taxon>Lactobacillales</taxon>
        <taxon>Enterococcaceae</taxon>
        <taxon>Enterococcus</taxon>
    </lineage>
</organism>
<keyword evidence="5" id="KW-1185">Reference proteome</keyword>
<feature type="domain" description="Mga helix-turn-helix" evidence="3">
    <location>
        <begin position="112"/>
        <end position="196"/>
    </location>
</feature>
<dbReference type="Proteomes" id="UP001252875">
    <property type="component" value="Unassembled WGS sequence"/>
</dbReference>
<dbReference type="PANTHER" id="PTHR30185">
    <property type="entry name" value="CRYPTIC BETA-GLUCOSIDE BGL OPERON ANTITERMINATOR"/>
    <property type="match status" value="1"/>
</dbReference>
<evidence type="ECO:0000259" key="3">
    <source>
        <dbReference type="Pfam" id="PF05043"/>
    </source>
</evidence>
<dbReference type="Pfam" id="PF05043">
    <property type="entry name" value="Mga"/>
    <property type="match status" value="1"/>
</dbReference>
<name>A0ABU3F3Z3_9ENTE</name>
<accession>A0ABU3F3Z3</accession>
<keyword evidence="1" id="KW-0805">Transcription regulation</keyword>
<protein>
    <submittedName>
        <fullName evidence="4">Helix-turn-helix domain-containing protein</fullName>
    </submittedName>
</protein>
<evidence type="ECO:0000313" key="5">
    <source>
        <dbReference type="Proteomes" id="UP001252875"/>
    </source>
</evidence>
<evidence type="ECO:0000313" key="4">
    <source>
        <dbReference type="EMBL" id="MDT2601849.1"/>
    </source>
</evidence>
<proteinExistence type="predicted"/>
<reference evidence="4 5" key="1">
    <citation type="submission" date="2023-03" db="EMBL/GenBank/DDBJ databases">
        <authorList>
            <person name="Shen W."/>
            <person name="Cai J."/>
        </authorList>
    </citation>
    <scope>NUCLEOTIDE SEQUENCE [LARGE SCALE GENOMIC DNA]</scope>
    <source>
        <strain evidence="4 5">D6-4</strain>
    </source>
</reference>
<dbReference type="InterPro" id="IPR007737">
    <property type="entry name" value="Mga_HTH"/>
</dbReference>
<keyword evidence="2" id="KW-0804">Transcription</keyword>